<dbReference type="InterPro" id="IPR008521">
    <property type="entry name" value="Mg_trans_NIPA"/>
</dbReference>
<feature type="compositionally biased region" description="Basic and acidic residues" evidence="5">
    <location>
        <begin position="406"/>
        <end position="415"/>
    </location>
</feature>
<keyword evidence="4 6" id="KW-0472">Membrane</keyword>
<feature type="transmembrane region" description="Helical" evidence="6">
    <location>
        <begin position="350"/>
        <end position="370"/>
    </location>
</feature>
<dbReference type="GO" id="GO:0016020">
    <property type="term" value="C:membrane"/>
    <property type="evidence" value="ECO:0007669"/>
    <property type="project" value="UniProtKB-SubCell"/>
</dbReference>
<gene>
    <name evidence="7" type="ORF">E3P99_01195</name>
</gene>
<evidence type="ECO:0000256" key="5">
    <source>
        <dbReference type="SAM" id="MobiDB-lite"/>
    </source>
</evidence>
<feature type="compositionally biased region" description="Polar residues" evidence="5">
    <location>
        <begin position="473"/>
        <end position="483"/>
    </location>
</feature>
<feature type="compositionally biased region" description="Acidic residues" evidence="5">
    <location>
        <begin position="438"/>
        <end position="462"/>
    </location>
</feature>
<keyword evidence="2 6" id="KW-0812">Transmembrane</keyword>
<feature type="compositionally biased region" description="Basic and acidic residues" evidence="5">
    <location>
        <begin position="423"/>
        <end position="437"/>
    </location>
</feature>
<feature type="transmembrane region" description="Helical" evidence="6">
    <location>
        <begin position="120"/>
        <end position="140"/>
    </location>
</feature>
<feature type="transmembrane region" description="Helical" evidence="6">
    <location>
        <begin position="376"/>
        <end position="399"/>
    </location>
</feature>
<dbReference type="Pfam" id="PF05653">
    <property type="entry name" value="Mg_trans_NIPA"/>
    <property type="match status" value="2"/>
</dbReference>
<protein>
    <submittedName>
        <fullName evidence="7">Uncharacterized protein</fullName>
    </submittedName>
</protein>
<feature type="transmembrane region" description="Helical" evidence="6">
    <location>
        <begin position="188"/>
        <end position="208"/>
    </location>
</feature>
<keyword evidence="8" id="KW-1185">Reference proteome</keyword>
<dbReference type="Gene3D" id="1.10.3730.20">
    <property type="match status" value="1"/>
</dbReference>
<feature type="transmembrane region" description="Helical" evidence="6">
    <location>
        <begin position="152"/>
        <end position="168"/>
    </location>
</feature>
<dbReference type="PANTHER" id="PTHR12570:SF82">
    <property type="entry name" value="NIPA-LIKE PROTEIN 3"/>
    <property type="match status" value="1"/>
</dbReference>
<sequence length="483" mass="52544">MSAQDETDLSGDVDKLTDGTSSAEGGSGGDGADDAAITQASTGSQVGSFFIGLIIILIASLMNSIGLNIVQKDHLHNQSLPRDTQRRDFKRPLWILGMSLYIISQLLGSTLALQYMRAEFVAPLGSTNLIFNFLIANYMLNIPITKRDIQGTLLIVVGVIGIVSFGSVNDGISDRLDINVLIELWGRLAWLLWFFVLVIATFGIYIIALDLEKVSLKRTDESGSKTPTPAQPPSMGRIKSFFYKIEGFVGSIRARVFAALENIVSAVEDASLKRLVGLVWAVEGGVMASECLILAKATVKLVATQFAHNEASNQFAHPLFILTVLLLATTAVGQITCLNKALALFDTTMVVPIFYGLYTSIGFINTLIFMNQLMAFRAWVLWCIGFSTMLLLGGVFLLSAKKPSSDEAKEEEATHDAIPLNTREGDRDVEASHADDNAHEEDYDDDDVVWDIGEASDEDDVGDASKPLRKQQPETQPSPNSNA</sequence>
<dbReference type="PANTHER" id="PTHR12570">
    <property type="match status" value="1"/>
</dbReference>
<reference evidence="7 8" key="1">
    <citation type="submission" date="2019-03" db="EMBL/GenBank/DDBJ databases">
        <title>Sequencing 23 genomes of Wallemia ichthyophaga.</title>
        <authorList>
            <person name="Gostincar C."/>
        </authorList>
    </citation>
    <scope>NUCLEOTIDE SEQUENCE [LARGE SCALE GENOMIC DNA]</scope>
    <source>
        <strain evidence="7 8">EXF-5753</strain>
    </source>
</reference>
<dbReference type="InterPro" id="IPR037185">
    <property type="entry name" value="EmrE-like"/>
</dbReference>
<feature type="transmembrane region" description="Helical" evidence="6">
    <location>
        <begin position="315"/>
        <end position="338"/>
    </location>
</feature>
<keyword evidence="3 6" id="KW-1133">Transmembrane helix</keyword>
<feature type="transmembrane region" description="Helical" evidence="6">
    <location>
        <begin position="49"/>
        <end position="70"/>
    </location>
</feature>
<organism evidence="7 8">
    <name type="scientific">Wallemia hederae</name>
    <dbReference type="NCBI Taxonomy" id="1540922"/>
    <lineage>
        <taxon>Eukaryota</taxon>
        <taxon>Fungi</taxon>
        <taxon>Dikarya</taxon>
        <taxon>Basidiomycota</taxon>
        <taxon>Wallemiomycotina</taxon>
        <taxon>Wallemiomycetes</taxon>
        <taxon>Wallemiales</taxon>
        <taxon>Wallemiaceae</taxon>
        <taxon>Wallemia</taxon>
    </lineage>
</organism>
<evidence type="ECO:0000256" key="6">
    <source>
        <dbReference type="SAM" id="Phobius"/>
    </source>
</evidence>
<proteinExistence type="predicted"/>
<evidence type="ECO:0000313" key="8">
    <source>
        <dbReference type="Proteomes" id="UP000310189"/>
    </source>
</evidence>
<evidence type="ECO:0000256" key="4">
    <source>
        <dbReference type="ARBA" id="ARBA00023136"/>
    </source>
</evidence>
<feature type="compositionally biased region" description="Acidic residues" evidence="5">
    <location>
        <begin position="1"/>
        <end position="11"/>
    </location>
</feature>
<comment type="subcellular location">
    <subcellularLocation>
        <location evidence="1">Membrane</location>
        <topology evidence="1">Multi-pass membrane protein</topology>
    </subcellularLocation>
</comment>
<feature type="region of interest" description="Disordered" evidence="5">
    <location>
        <begin position="406"/>
        <end position="483"/>
    </location>
</feature>
<dbReference type="AlphaFoldDB" id="A0A4V4LTQ3"/>
<dbReference type="OrthoDB" id="165382at2759"/>
<evidence type="ECO:0000256" key="1">
    <source>
        <dbReference type="ARBA" id="ARBA00004141"/>
    </source>
</evidence>
<feature type="transmembrane region" description="Helical" evidence="6">
    <location>
        <begin position="91"/>
        <end position="114"/>
    </location>
</feature>
<dbReference type="SUPFAM" id="SSF103481">
    <property type="entry name" value="Multidrug resistance efflux transporter EmrE"/>
    <property type="match status" value="1"/>
</dbReference>
<evidence type="ECO:0000256" key="3">
    <source>
        <dbReference type="ARBA" id="ARBA00022989"/>
    </source>
</evidence>
<dbReference type="GO" id="GO:0015095">
    <property type="term" value="F:magnesium ion transmembrane transporter activity"/>
    <property type="evidence" value="ECO:0007669"/>
    <property type="project" value="InterPro"/>
</dbReference>
<dbReference type="EMBL" id="SPNW01000013">
    <property type="protein sequence ID" value="TIA91233.1"/>
    <property type="molecule type" value="Genomic_DNA"/>
</dbReference>
<evidence type="ECO:0000256" key="2">
    <source>
        <dbReference type="ARBA" id="ARBA00022692"/>
    </source>
</evidence>
<evidence type="ECO:0000313" key="7">
    <source>
        <dbReference type="EMBL" id="TIA91233.1"/>
    </source>
</evidence>
<feature type="region of interest" description="Disordered" evidence="5">
    <location>
        <begin position="1"/>
        <end position="36"/>
    </location>
</feature>
<accession>A0A4V4LTQ3</accession>
<dbReference type="Proteomes" id="UP000310189">
    <property type="component" value="Unassembled WGS sequence"/>
</dbReference>
<comment type="caution">
    <text evidence="7">The sequence shown here is derived from an EMBL/GenBank/DDBJ whole genome shotgun (WGS) entry which is preliminary data.</text>
</comment>
<name>A0A4V4LTQ3_9BASI</name>